<organism evidence="4 5">
    <name type="scientific">Spodoptera litura</name>
    <name type="common">Asian cotton leafworm</name>
    <dbReference type="NCBI Taxonomy" id="69820"/>
    <lineage>
        <taxon>Eukaryota</taxon>
        <taxon>Metazoa</taxon>
        <taxon>Ecdysozoa</taxon>
        <taxon>Arthropoda</taxon>
        <taxon>Hexapoda</taxon>
        <taxon>Insecta</taxon>
        <taxon>Pterygota</taxon>
        <taxon>Neoptera</taxon>
        <taxon>Endopterygota</taxon>
        <taxon>Lepidoptera</taxon>
        <taxon>Glossata</taxon>
        <taxon>Ditrysia</taxon>
        <taxon>Noctuoidea</taxon>
        <taxon>Noctuidae</taxon>
        <taxon>Amphipyrinae</taxon>
        <taxon>Spodoptera</taxon>
    </lineage>
</organism>
<dbReference type="CDD" id="cd00037">
    <property type="entry name" value="CLECT"/>
    <property type="match status" value="2"/>
</dbReference>
<dbReference type="InterPro" id="IPR016187">
    <property type="entry name" value="CTDL_fold"/>
</dbReference>
<dbReference type="OrthoDB" id="7357196at2759"/>
<dbReference type="AlphaFoldDB" id="A0A9J7EGZ5"/>
<keyword evidence="1" id="KW-1015">Disulfide bond</keyword>
<dbReference type="InterPro" id="IPR016186">
    <property type="entry name" value="C-type_lectin-like/link_sf"/>
</dbReference>
<feature type="chain" id="PRO_5039906000" evidence="2">
    <location>
        <begin position="22"/>
        <end position="326"/>
    </location>
</feature>
<dbReference type="PANTHER" id="PTHR22803">
    <property type="entry name" value="MANNOSE, PHOSPHOLIPASE, LECTIN RECEPTOR RELATED"/>
    <property type="match status" value="1"/>
</dbReference>
<gene>
    <name evidence="5" type="primary">LOC111357049</name>
</gene>
<dbReference type="PROSITE" id="PS50041">
    <property type="entry name" value="C_TYPE_LECTIN_2"/>
    <property type="match status" value="2"/>
</dbReference>
<sequence>MKTGVTCSVIWLFTLFCYIEASFRCDYEYSTEAKGWFKHVKIPATWADARLHCTLEGATLASPLNSEISTEMQFILKNLSRSQSEIFTGIHATFSQSNLYYTIEGVPLSEIPLVWAENEPNNAGNNEHCITFNANGEAADRSCHQTRPYICFRSGDHKTLANECGTVDPEYKLDARTGSCYKFHTVPRTFSRAHFACSAEGGRLAIINSDVEATVLRELFAKYPGGKMFGSFWKDVAFIGFHDWGESADWRTINGQTLVEAGYNKFSGGEPNNATTGESCGSMYRNGLLNDLWCEKPAPFICEKNPRYPAVCRKSELEPAFDPDSF</sequence>
<dbReference type="SUPFAM" id="SSF56436">
    <property type="entry name" value="C-type lectin-like"/>
    <property type="match status" value="2"/>
</dbReference>
<proteinExistence type="predicted"/>
<name>A0A9J7EGZ5_SPOLT</name>
<dbReference type="Pfam" id="PF00059">
    <property type="entry name" value="Lectin_C"/>
    <property type="match status" value="2"/>
</dbReference>
<evidence type="ECO:0000256" key="2">
    <source>
        <dbReference type="SAM" id="SignalP"/>
    </source>
</evidence>
<evidence type="ECO:0000259" key="3">
    <source>
        <dbReference type="PROSITE" id="PS50041"/>
    </source>
</evidence>
<dbReference type="GeneID" id="111357049"/>
<dbReference type="Proteomes" id="UP000301870">
    <property type="component" value="Chromosome 24"/>
</dbReference>
<protein>
    <submittedName>
        <fullName evidence="5">C-type mannose receptor 2-like</fullName>
    </submittedName>
</protein>
<dbReference type="Gene3D" id="3.10.100.10">
    <property type="entry name" value="Mannose-Binding Protein A, subunit A"/>
    <property type="match status" value="2"/>
</dbReference>
<dbReference type="InterPro" id="IPR001304">
    <property type="entry name" value="C-type_lectin-like"/>
</dbReference>
<accession>A0A9J7EGZ5</accession>
<feature type="domain" description="C-type lectin" evidence="3">
    <location>
        <begin position="45"/>
        <end position="152"/>
    </location>
</feature>
<reference evidence="5" key="1">
    <citation type="submission" date="2025-08" db="UniProtKB">
        <authorList>
            <consortium name="RefSeq"/>
        </authorList>
    </citation>
    <scope>IDENTIFICATION</scope>
    <source>
        <strain evidence="5">Ishihara</strain>
        <tissue evidence="5">Whole body</tissue>
    </source>
</reference>
<dbReference type="InterPro" id="IPR050111">
    <property type="entry name" value="C-type_lectin/snaclec_domain"/>
</dbReference>
<keyword evidence="2" id="KW-0732">Signal</keyword>
<evidence type="ECO:0000313" key="5">
    <source>
        <dbReference type="RefSeq" id="XP_022827349.1"/>
    </source>
</evidence>
<feature type="signal peptide" evidence="2">
    <location>
        <begin position="1"/>
        <end position="21"/>
    </location>
</feature>
<dbReference type="SMART" id="SM00034">
    <property type="entry name" value="CLECT"/>
    <property type="match status" value="2"/>
</dbReference>
<dbReference type="KEGG" id="sliu:111357049"/>
<dbReference type="RefSeq" id="XP_022827349.1">
    <property type="nucleotide sequence ID" value="XM_022971581.1"/>
</dbReference>
<evidence type="ECO:0000313" key="4">
    <source>
        <dbReference type="Proteomes" id="UP000301870"/>
    </source>
</evidence>
<evidence type="ECO:0000256" key="1">
    <source>
        <dbReference type="ARBA" id="ARBA00023157"/>
    </source>
</evidence>
<dbReference type="PROSITE" id="PS00615">
    <property type="entry name" value="C_TYPE_LECTIN_1"/>
    <property type="match status" value="1"/>
</dbReference>
<dbReference type="InterPro" id="IPR018378">
    <property type="entry name" value="C-type_lectin_CS"/>
</dbReference>
<keyword evidence="4" id="KW-1185">Reference proteome</keyword>
<feature type="domain" description="C-type lectin" evidence="3">
    <location>
        <begin position="176"/>
        <end position="303"/>
    </location>
</feature>